<evidence type="ECO:0000313" key="1">
    <source>
        <dbReference type="EMBL" id="MBA8957763.1"/>
    </source>
</evidence>
<reference evidence="1 2" key="1">
    <citation type="submission" date="2020-08" db="EMBL/GenBank/DDBJ databases">
        <title>Genomic Encyclopedia of Type Strains, Phase IV (KMG-IV): sequencing the most valuable type-strain genomes for metagenomic binning, comparative biology and taxonomic classification.</title>
        <authorList>
            <person name="Goeker M."/>
        </authorList>
    </citation>
    <scope>NUCLEOTIDE SEQUENCE [LARGE SCALE GENOMIC DNA]</scope>
    <source>
        <strain evidence="1 2">DSM 44197</strain>
    </source>
</reference>
<dbReference type="EMBL" id="JACJIA010000031">
    <property type="protein sequence ID" value="MBA8957763.1"/>
    <property type="molecule type" value="Genomic_DNA"/>
</dbReference>
<dbReference type="Proteomes" id="UP000572680">
    <property type="component" value="Unassembled WGS sequence"/>
</dbReference>
<name>A0A7W3QSW0_ACTNM</name>
<organism evidence="1 2">
    <name type="scientific">Actinomadura namibiensis</name>
    <dbReference type="NCBI Taxonomy" id="182080"/>
    <lineage>
        <taxon>Bacteria</taxon>
        <taxon>Bacillati</taxon>
        <taxon>Actinomycetota</taxon>
        <taxon>Actinomycetes</taxon>
        <taxon>Streptosporangiales</taxon>
        <taxon>Thermomonosporaceae</taxon>
        <taxon>Actinomadura</taxon>
    </lineage>
</organism>
<proteinExistence type="predicted"/>
<sequence length="43" mass="4546">MAEKLSSILLIEDKLQEAAVVAEVDLGLAQRGRGQRPLSATAP</sequence>
<gene>
    <name evidence="1" type="ORF">HNR61_009463</name>
</gene>
<accession>A0A7W3QSW0</accession>
<dbReference type="RefSeq" id="WP_281400780.1">
    <property type="nucleotide sequence ID" value="NZ_BAAALP010000164.1"/>
</dbReference>
<dbReference type="AlphaFoldDB" id="A0A7W3QSW0"/>
<comment type="caution">
    <text evidence="1">The sequence shown here is derived from an EMBL/GenBank/DDBJ whole genome shotgun (WGS) entry which is preliminary data.</text>
</comment>
<protein>
    <submittedName>
        <fullName evidence="1">Uncharacterized protein</fullName>
    </submittedName>
</protein>
<keyword evidence="2" id="KW-1185">Reference proteome</keyword>
<evidence type="ECO:0000313" key="2">
    <source>
        <dbReference type="Proteomes" id="UP000572680"/>
    </source>
</evidence>